<dbReference type="FunFam" id="3.40.50.300:FF:000006">
    <property type="entry name" value="DNA-binding transcriptional regulator NtrC"/>
    <property type="match status" value="1"/>
</dbReference>
<keyword evidence="2" id="KW-0067">ATP-binding</keyword>
<dbReference type="Proteomes" id="UP000503840">
    <property type="component" value="Unassembled WGS sequence"/>
</dbReference>
<dbReference type="EMBL" id="BLVO01000004">
    <property type="protein sequence ID" value="GFM32051.1"/>
    <property type="molecule type" value="Genomic_DNA"/>
</dbReference>
<dbReference type="SUPFAM" id="SSF55781">
    <property type="entry name" value="GAF domain-like"/>
    <property type="match status" value="1"/>
</dbReference>
<dbReference type="Gene3D" id="3.40.50.300">
    <property type="entry name" value="P-loop containing nucleotide triphosphate hydrolases"/>
    <property type="match status" value="1"/>
</dbReference>
<dbReference type="InterPro" id="IPR003593">
    <property type="entry name" value="AAA+_ATPase"/>
</dbReference>
<gene>
    <name evidence="8" type="ORF">DSM101010T_04160</name>
</gene>
<dbReference type="PROSITE" id="PS00675">
    <property type="entry name" value="SIGMA54_INTERACT_1"/>
    <property type="match status" value="1"/>
</dbReference>
<dbReference type="SMART" id="SM00382">
    <property type="entry name" value="AAA"/>
    <property type="match status" value="1"/>
</dbReference>
<keyword evidence="4" id="KW-0238">DNA-binding</keyword>
<dbReference type="InterPro" id="IPR009057">
    <property type="entry name" value="Homeodomain-like_sf"/>
</dbReference>
<dbReference type="Gene3D" id="1.10.10.60">
    <property type="entry name" value="Homeodomain-like"/>
    <property type="match status" value="1"/>
</dbReference>
<dbReference type="GO" id="GO:0006355">
    <property type="term" value="P:regulation of DNA-templated transcription"/>
    <property type="evidence" value="ECO:0007669"/>
    <property type="project" value="InterPro"/>
</dbReference>
<dbReference type="PANTHER" id="PTHR32071:SF117">
    <property type="entry name" value="PTS-DEPENDENT DIHYDROXYACETONE KINASE OPERON REGULATORY PROTEIN-RELATED"/>
    <property type="match status" value="1"/>
</dbReference>
<evidence type="ECO:0000256" key="5">
    <source>
        <dbReference type="ARBA" id="ARBA00023159"/>
    </source>
</evidence>
<evidence type="ECO:0000259" key="7">
    <source>
        <dbReference type="PROSITE" id="PS50045"/>
    </source>
</evidence>
<dbReference type="InterPro" id="IPR025944">
    <property type="entry name" value="Sigma_54_int_dom_CS"/>
</dbReference>
<dbReference type="CDD" id="cd00009">
    <property type="entry name" value="AAA"/>
    <property type="match status" value="1"/>
</dbReference>
<keyword evidence="5" id="KW-0010">Activator</keyword>
<keyword evidence="9" id="KW-1185">Reference proteome</keyword>
<keyword evidence="3" id="KW-0805">Transcription regulation</keyword>
<dbReference type="Pfam" id="PF25601">
    <property type="entry name" value="AAA_lid_14"/>
    <property type="match status" value="1"/>
</dbReference>
<dbReference type="SUPFAM" id="SSF52540">
    <property type="entry name" value="P-loop containing nucleoside triphosphate hydrolases"/>
    <property type="match status" value="1"/>
</dbReference>
<evidence type="ECO:0000256" key="4">
    <source>
        <dbReference type="ARBA" id="ARBA00023125"/>
    </source>
</evidence>
<comment type="caution">
    <text evidence="8">The sequence shown here is derived from an EMBL/GenBank/DDBJ whole genome shotgun (WGS) entry which is preliminary data.</text>
</comment>
<keyword evidence="1" id="KW-0547">Nucleotide-binding</keyword>
<evidence type="ECO:0000313" key="8">
    <source>
        <dbReference type="EMBL" id="GFM32051.1"/>
    </source>
</evidence>
<evidence type="ECO:0000256" key="3">
    <source>
        <dbReference type="ARBA" id="ARBA00023015"/>
    </source>
</evidence>
<dbReference type="AlphaFoldDB" id="A0A7J0BFS8"/>
<organism evidence="8 9">
    <name type="scientific">Desulfovibrio subterraneus</name>
    <dbReference type="NCBI Taxonomy" id="2718620"/>
    <lineage>
        <taxon>Bacteria</taxon>
        <taxon>Pseudomonadati</taxon>
        <taxon>Thermodesulfobacteriota</taxon>
        <taxon>Desulfovibrionia</taxon>
        <taxon>Desulfovibrionales</taxon>
        <taxon>Desulfovibrionaceae</taxon>
        <taxon>Desulfovibrio</taxon>
    </lineage>
</organism>
<protein>
    <submittedName>
        <fullName evidence="8">ATPase AAA</fullName>
    </submittedName>
</protein>
<dbReference type="SUPFAM" id="SSF46689">
    <property type="entry name" value="Homeodomain-like"/>
    <property type="match status" value="1"/>
</dbReference>
<sequence>MSLFSEDEFYKEATKSLFCDLEMGAALQNVLSFLKEHIPVDAISLTSSDEEENCLINHVSSRPESWIFFPERIYMPPNDRERAWREKSNMPTVTIVNDMDLLPAGDRRILKLFMMPNTSYLRLSLGWRGQHLGSVLIFAEGKNRYTEEHVKKMELLIEPFSIAFANLLHYSQVQQFKRQLEEENDFLKSELFGDLQLDIIGSESGLYPVMQKVYQVGPTDSTVLLLGETGVGKELVANAIHQYSQRKDAPFIKLNCGAIPESLIDSELFGHERGAFTGALQRRLGRFERAHRGTIFLDEVGELPLSAQARLLRVIQNKEIERVGGTSFISVDVRIIAATHQDLPEMVRMRKFREDLYYRLNVIPIDIPPLRERIEDLAELIDYFSRKKSLALNIGRQFKPSAEELAVMKQYHWPGNVRELENVIERALITEGRAAPQFCGRLRACVDAEGAPSRPEPLNDVIASHISQVLKMTEGRIEGKNGAAEVLQMHPSTLRAKMRKLGISFGRLTDV</sequence>
<dbReference type="InterPro" id="IPR058031">
    <property type="entry name" value="AAA_lid_NorR"/>
</dbReference>
<dbReference type="RefSeq" id="WP_174403726.1">
    <property type="nucleotide sequence ID" value="NZ_BLVO01000004.1"/>
</dbReference>
<evidence type="ECO:0000256" key="1">
    <source>
        <dbReference type="ARBA" id="ARBA00022741"/>
    </source>
</evidence>
<feature type="domain" description="Sigma-54 factor interaction" evidence="7">
    <location>
        <begin position="199"/>
        <end position="429"/>
    </location>
</feature>
<reference evidence="8 9" key="1">
    <citation type="submission" date="2020-05" db="EMBL/GenBank/DDBJ databases">
        <title>Draft genome sequence of Desulfovibrio sp. strain HN2T.</title>
        <authorList>
            <person name="Ueno A."/>
            <person name="Tamazawa S."/>
            <person name="Tamamura S."/>
            <person name="Murakami T."/>
            <person name="Kiyama T."/>
            <person name="Inomata H."/>
            <person name="Amano Y."/>
            <person name="Miyakawa K."/>
            <person name="Tamaki H."/>
            <person name="Naganuma T."/>
            <person name="Kaneko K."/>
        </authorList>
    </citation>
    <scope>NUCLEOTIDE SEQUENCE [LARGE SCALE GENOMIC DNA]</scope>
    <source>
        <strain evidence="8 9">HN2</strain>
    </source>
</reference>
<dbReference type="InterPro" id="IPR027417">
    <property type="entry name" value="P-loop_NTPase"/>
</dbReference>
<dbReference type="PROSITE" id="PS50045">
    <property type="entry name" value="SIGMA54_INTERACT_4"/>
    <property type="match status" value="1"/>
</dbReference>
<dbReference type="Gene3D" id="3.30.450.40">
    <property type="match status" value="1"/>
</dbReference>
<evidence type="ECO:0000256" key="6">
    <source>
        <dbReference type="ARBA" id="ARBA00023163"/>
    </source>
</evidence>
<keyword evidence="6" id="KW-0804">Transcription</keyword>
<accession>A0A7J0BFS8</accession>
<dbReference type="GO" id="GO:0005524">
    <property type="term" value="F:ATP binding"/>
    <property type="evidence" value="ECO:0007669"/>
    <property type="project" value="UniProtKB-KW"/>
</dbReference>
<dbReference type="InterPro" id="IPR025662">
    <property type="entry name" value="Sigma_54_int_dom_ATP-bd_1"/>
</dbReference>
<proteinExistence type="predicted"/>
<dbReference type="InterPro" id="IPR029016">
    <property type="entry name" value="GAF-like_dom_sf"/>
</dbReference>
<name>A0A7J0BFS8_9BACT</name>
<dbReference type="Gene3D" id="1.10.8.60">
    <property type="match status" value="1"/>
</dbReference>
<dbReference type="PROSITE" id="PS00688">
    <property type="entry name" value="SIGMA54_INTERACT_3"/>
    <property type="match status" value="1"/>
</dbReference>
<dbReference type="PANTHER" id="PTHR32071">
    <property type="entry name" value="TRANSCRIPTIONAL REGULATORY PROTEIN"/>
    <property type="match status" value="1"/>
</dbReference>
<evidence type="ECO:0000256" key="2">
    <source>
        <dbReference type="ARBA" id="ARBA00022840"/>
    </source>
</evidence>
<evidence type="ECO:0000313" key="9">
    <source>
        <dbReference type="Proteomes" id="UP000503840"/>
    </source>
</evidence>
<dbReference type="Pfam" id="PF00158">
    <property type="entry name" value="Sigma54_activat"/>
    <property type="match status" value="1"/>
</dbReference>
<dbReference type="InterPro" id="IPR002078">
    <property type="entry name" value="Sigma_54_int"/>
</dbReference>
<dbReference type="GO" id="GO:0003677">
    <property type="term" value="F:DNA binding"/>
    <property type="evidence" value="ECO:0007669"/>
    <property type="project" value="UniProtKB-KW"/>
</dbReference>